<keyword evidence="3" id="KW-1185">Reference proteome</keyword>
<evidence type="ECO:0000256" key="1">
    <source>
        <dbReference type="SAM" id="Phobius"/>
    </source>
</evidence>
<feature type="transmembrane region" description="Helical" evidence="1">
    <location>
        <begin position="19"/>
        <end position="35"/>
    </location>
</feature>
<dbReference type="AlphaFoldDB" id="A0AAV4R8K2"/>
<keyword evidence="1" id="KW-0812">Transmembrane</keyword>
<protein>
    <recommendedName>
        <fullName evidence="4">Ribosomal protein L32</fullName>
    </recommendedName>
</protein>
<sequence length="165" mass="19044">MPESRLAASLDACSCLEKLTSSFAIFIVFCFLAFLRSTAIKRRRKQSGVVINKRLQKRMLIPRYKKRRKYSFYPKSKACSNVEKRAGMVLSEICRAGATHQSNIAAVIILEDIPFPGENKVPQSARQNLFCQQFFRRVPYRLERGISGRNARIPFSWLPRRLQLS</sequence>
<reference evidence="2 3" key="1">
    <citation type="submission" date="2021-06" db="EMBL/GenBank/DDBJ databases">
        <title>Caerostris extrusa draft genome.</title>
        <authorList>
            <person name="Kono N."/>
            <person name="Arakawa K."/>
        </authorList>
    </citation>
    <scope>NUCLEOTIDE SEQUENCE [LARGE SCALE GENOMIC DNA]</scope>
</reference>
<comment type="caution">
    <text evidence="2">The sequence shown here is derived from an EMBL/GenBank/DDBJ whole genome shotgun (WGS) entry which is preliminary data.</text>
</comment>
<evidence type="ECO:0008006" key="4">
    <source>
        <dbReference type="Google" id="ProtNLM"/>
    </source>
</evidence>
<gene>
    <name evidence="2" type="ORF">CEXT_62021</name>
</gene>
<keyword evidence="1" id="KW-1133">Transmembrane helix</keyword>
<evidence type="ECO:0000313" key="3">
    <source>
        <dbReference type="Proteomes" id="UP001054945"/>
    </source>
</evidence>
<dbReference type="Proteomes" id="UP001054945">
    <property type="component" value="Unassembled WGS sequence"/>
</dbReference>
<organism evidence="2 3">
    <name type="scientific">Caerostris extrusa</name>
    <name type="common">Bark spider</name>
    <name type="synonym">Caerostris bankana</name>
    <dbReference type="NCBI Taxonomy" id="172846"/>
    <lineage>
        <taxon>Eukaryota</taxon>
        <taxon>Metazoa</taxon>
        <taxon>Ecdysozoa</taxon>
        <taxon>Arthropoda</taxon>
        <taxon>Chelicerata</taxon>
        <taxon>Arachnida</taxon>
        <taxon>Araneae</taxon>
        <taxon>Araneomorphae</taxon>
        <taxon>Entelegynae</taxon>
        <taxon>Araneoidea</taxon>
        <taxon>Araneidae</taxon>
        <taxon>Caerostris</taxon>
    </lineage>
</organism>
<keyword evidence="1" id="KW-0472">Membrane</keyword>
<dbReference type="EMBL" id="BPLR01007574">
    <property type="protein sequence ID" value="GIY18045.1"/>
    <property type="molecule type" value="Genomic_DNA"/>
</dbReference>
<name>A0AAV4R8K2_CAEEX</name>
<accession>A0AAV4R8K2</accession>
<evidence type="ECO:0000313" key="2">
    <source>
        <dbReference type="EMBL" id="GIY18045.1"/>
    </source>
</evidence>
<proteinExistence type="predicted"/>